<feature type="compositionally biased region" description="Basic and acidic residues" evidence="1">
    <location>
        <begin position="206"/>
        <end position="216"/>
    </location>
</feature>
<feature type="compositionally biased region" description="Acidic residues" evidence="1">
    <location>
        <begin position="196"/>
        <end position="205"/>
    </location>
</feature>
<feature type="region of interest" description="Disordered" evidence="1">
    <location>
        <begin position="62"/>
        <end position="165"/>
    </location>
</feature>
<feature type="compositionally biased region" description="Acidic residues" evidence="1">
    <location>
        <begin position="83"/>
        <end position="155"/>
    </location>
</feature>
<accession>A0ABM5CZ08</accession>
<evidence type="ECO:0000313" key="2">
    <source>
        <dbReference type="Proteomes" id="UP001652581"/>
    </source>
</evidence>
<feature type="compositionally biased region" description="Basic and acidic residues" evidence="1">
    <location>
        <begin position="26"/>
        <end position="39"/>
    </location>
</feature>
<name>A0ABM5CZ08_VICPA</name>
<sequence length="232" mass="27032">MPATKKRRLAAGSQNRVGSGMGRGPDSVRGRLGTAERRARGGRNVSPRDFQAVVQAVWEEEEEEEVLEGAQPIENYFWNVQPIEEEDEVEEEDIENDEEMDEEVDDEEDEMDYEEDDYERDEEREEYEEEEEDSDEEEDAGYVDEEEEDGEEDGPPEGRGPDAAADFKLEYFFRKLKIPKSVPGFPKEANEYQYENFDEEEEREDGNDKPEERLKVDMVSAEGRPEKYSWKA</sequence>
<dbReference type="GeneID" id="107034530"/>
<dbReference type="Proteomes" id="UP001652581">
    <property type="component" value="Unplaced"/>
</dbReference>
<organism evidence="2 3">
    <name type="scientific">Vicugna pacos</name>
    <name type="common">Alpaca</name>
    <name type="synonym">Lama pacos</name>
    <dbReference type="NCBI Taxonomy" id="30538"/>
    <lineage>
        <taxon>Eukaryota</taxon>
        <taxon>Metazoa</taxon>
        <taxon>Chordata</taxon>
        <taxon>Craniata</taxon>
        <taxon>Vertebrata</taxon>
        <taxon>Euteleostomi</taxon>
        <taxon>Mammalia</taxon>
        <taxon>Eutheria</taxon>
        <taxon>Laurasiatheria</taxon>
        <taxon>Artiodactyla</taxon>
        <taxon>Tylopoda</taxon>
        <taxon>Camelidae</taxon>
        <taxon>Vicugna</taxon>
    </lineage>
</organism>
<evidence type="ECO:0000256" key="1">
    <source>
        <dbReference type="SAM" id="MobiDB-lite"/>
    </source>
</evidence>
<gene>
    <name evidence="3" type="primary">LOC107034530</name>
</gene>
<protein>
    <recommendedName>
        <fullName evidence="4">Glutamic acid-rich protein-like</fullName>
    </recommendedName>
</protein>
<evidence type="ECO:0008006" key="4">
    <source>
        <dbReference type="Google" id="ProtNLM"/>
    </source>
</evidence>
<feature type="region of interest" description="Disordered" evidence="1">
    <location>
        <begin position="183"/>
        <end position="232"/>
    </location>
</feature>
<keyword evidence="2" id="KW-1185">Reference proteome</keyword>
<proteinExistence type="predicted"/>
<dbReference type="RefSeq" id="XP_072813887.1">
    <property type="nucleotide sequence ID" value="XM_072957786.1"/>
</dbReference>
<reference evidence="3" key="1">
    <citation type="submission" date="2025-08" db="UniProtKB">
        <authorList>
            <consortium name="RefSeq"/>
        </authorList>
    </citation>
    <scope>IDENTIFICATION</scope>
</reference>
<feature type="compositionally biased region" description="Basic and acidic residues" evidence="1">
    <location>
        <begin position="223"/>
        <end position="232"/>
    </location>
</feature>
<evidence type="ECO:0000313" key="3">
    <source>
        <dbReference type="RefSeq" id="XP_072813887.1"/>
    </source>
</evidence>
<feature type="region of interest" description="Disordered" evidence="1">
    <location>
        <begin position="1"/>
        <end position="46"/>
    </location>
</feature>